<keyword evidence="2" id="KW-0255">Endonuclease</keyword>
<evidence type="ECO:0000256" key="2">
    <source>
        <dbReference type="ARBA" id="ARBA00022759"/>
    </source>
</evidence>
<evidence type="ECO:0000313" key="6">
    <source>
        <dbReference type="Proteomes" id="UP001291926"/>
    </source>
</evidence>
<dbReference type="InterPro" id="IPR001568">
    <property type="entry name" value="RNase_T2-like"/>
</dbReference>
<proteinExistence type="inferred from homology"/>
<evidence type="ECO:0000313" key="5">
    <source>
        <dbReference type="EMBL" id="KAK4478141.1"/>
    </source>
</evidence>
<name>A0ABR0CLY7_9LAMI</name>
<dbReference type="InterPro" id="IPR036430">
    <property type="entry name" value="RNase_T2-like_sf"/>
</dbReference>
<sequence>MVDVHIYPYYSQVTYLWKAVDLRLTANVLGFFEVDHIYPDDNRFVVVSDISNAIWAKIGSVHPTIKCSGDYLVEIVICFDSFGVQVIECRKILA</sequence>
<comment type="similarity">
    <text evidence="1 3">Belongs to the RNase T2 family.</text>
</comment>
<dbReference type="Pfam" id="PF00445">
    <property type="entry name" value="Ribonuclease_T2"/>
    <property type="match status" value="1"/>
</dbReference>
<organism evidence="5 6">
    <name type="scientific">Penstemon davidsonii</name>
    <dbReference type="NCBI Taxonomy" id="160366"/>
    <lineage>
        <taxon>Eukaryota</taxon>
        <taxon>Viridiplantae</taxon>
        <taxon>Streptophyta</taxon>
        <taxon>Embryophyta</taxon>
        <taxon>Tracheophyta</taxon>
        <taxon>Spermatophyta</taxon>
        <taxon>Magnoliopsida</taxon>
        <taxon>eudicotyledons</taxon>
        <taxon>Gunneridae</taxon>
        <taxon>Pentapetalae</taxon>
        <taxon>asterids</taxon>
        <taxon>lamiids</taxon>
        <taxon>Lamiales</taxon>
        <taxon>Plantaginaceae</taxon>
        <taxon>Cheloneae</taxon>
        <taxon>Penstemon</taxon>
    </lineage>
</organism>
<gene>
    <name evidence="4" type="ORF">RD792_017412</name>
    <name evidence="5" type="ORF">RD792_017420</name>
</gene>
<evidence type="ECO:0000313" key="4">
    <source>
        <dbReference type="EMBL" id="KAK4478133.1"/>
    </source>
</evidence>
<comment type="caution">
    <text evidence="5">The sequence shown here is derived from an EMBL/GenBank/DDBJ whole genome shotgun (WGS) entry which is preliminary data.</text>
</comment>
<keyword evidence="2" id="KW-0378">Hydrolase</keyword>
<evidence type="ECO:0000256" key="3">
    <source>
        <dbReference type="RuleBase" id="RU004328"/>
    </source>
</evidence>
<dbReference type="EMBL" id="JAYDYQ010002688">
    <property type="protein sequence ID" value="KAK4478133.1"/>
    <property type="molecule type" value="Genomic_DNA"/>
</dbReference>
<evidence type="ECO:0000256" key="1">
    <source>
        <dbReference type="ARBA" id="ARBA00007469"/>
    </source>
</evidence>
<reference evidence="5" key="2">
    <citation type="submission" date="2023-12" db="EMBL/GenBank/DDBJ databases">
        <authorList>
            <person name="Ostevik K."/>
            <person name="Alabady M."/>
            <person name="Zhang M."/>
            <person name="Rausher M."/>
        </authorList>
    </citation>
    <scope>NUCLEOTIDE SEQUENCE</scope>
    <source>
        <strain evidence="5">DNT005</strain>
        <tissue evidence="5">Whole leaf</tissue>
    </source>
</reference>
<dbReference type="Proteomes" id="UP001291926">
    <property type="component" value="Unassembled WGS sequence"/>
</dbReference>
<keyword evidence="6" id="KW-1185">Reference proteome</keyword>
<reference evidence="5 6" key="1">
    <citation type="journal article" date="2023" name="bioRxiv">
        <title>Genome report: Whole genome sequence and annotation of Penstemon davidsonii.</title>
        <authorList>
            <person name="Ostevik K.L."/>
            <person name="Alabady M."/>
            <person name="Zhang M."/>
            <person name="Rausher M.D."/>
        </authorList>
    </citation>
    <scope>NUCLEOTIDE SEQUENCE [LARGE SCALE GENOMIC DNA]</scope>
    <source>
        <strain evidence="5">DNT005</strain>
        <tissue evidence="5">Whole leaf</tissue>
    </source>
</reference>
<keyword evidence="2" id="KW-0540">Nuclease</keyword>
<dbReference type="SUPFAM" id="SSF55895">
    <property type="entry name" value="Ribonuclease Rh-like"/>
    <property type="match status" value="1"/>
</dbReference>
<dbReference type="Gene3D" id="3.90.730.10">
    <property type="entry name" value="Ribonuclease T2-like"/>
    <property type="match status" value="1"/>
</dbReference>
<dbReference type="EMBL" id="JAYDYQ010002688">
    <property type="protein sequence ID" value="KAK4478141.1"/>
    <property type="molecule type" value="Genomic_DNA"/>
</dbReference>
<accession>A0ABR0CLY7</accession>
<protein>
    <submittedName>
        <fullName evidence="5">Uncharacterized protein</fullName>
    </submittedName>
</protein>